<dbReference type="GeneID" id="71987546"/>
<evidence type="ECO:0000256" key="1">
    <source>
        <dbReference type="SAM" id="MobiDB-lite"/>
    </source>
</evidence>
<reference evidence="3" key="2">
    <citation type="journal article" date="2022" name="Microb. Genom.">
        <title>A chromosome-scale genome assembly of the tomato pathogen Cladosporium fulvum reveals a compartmentalized genome architecture and the presence of a dispensable chromosome.</title>
        <authorList>
            <person name="Zaccaron A.Z."/>
            <person name="Chen L.H."/>
            <person name="Samaras A."/>
            <person name="Stergiopoulos I."/>
        </authorList>
    </citation>
    <scope>NUCLEOTIDE SEQUENCE</scope>
    <source>
        <strain evidence="3">Race5_Kim</strain>
    </source>
</reference>
<evidence type="ECO:0000313" key="4">
    <source>
        <dbReference type="Proteomes" id="UP000756132"/>
    </source>
</evidence>
<dbReference type="SUPFAM" id="SSF51338">
    <property type="entry name" value="Composite domain of metallo-dependent hydrolases"/>
    <property type="match status" value="1"/>
</dbReference>
<dbReference type="InterPro" id="IPR013108">
    <property type="entry name" value="Amidohydro_3"/>
</dbReference>
<dbReference type="AlphaFoldDB" id="A0A9Q8PBP1"/>
<dbReference type="OrthoDB" id="194468at2759"/>
<sequence length="562" mass="60949">MSSLNKDHPPSTHTLFLNATIIDGSGNTPRCIGSLLIQNSKIHTIRPVPSAYTDDELIQARATGVRIINCENGHWTLSPAFIDMHAHSDLALLHTPTHEAKITQGVMTEVIGQDGISYAPVDDGAMRRIREQIAGWNGDPDEQDYPGFWGRWRTVGEYLGVLDGEGVATNVAYLVPQGNLRGLVKGWDGGLASGEEVGVMKGGLRWCLQEGAVGMSRVWGGGGNYCPHTKSYGKEALRAYGEMIQIARETGVRLHLTHATMNYGENAGRAGESIEMVDEAIEEGVDVTLDTYPYLPGSTTLASTLPSWAASADDKLALLNDPESLAKIKHQALHTGTDGCHGMTLQWDILEISGVSKPELASKYVGKTLAQIAKEQYQDPFETYIQILKADTFNSTILSHSGHEGNVRNIMRHPRHTGGSDGILTSTKPHSRGWGTFPRYLGHYARDLPNGKSRNIYHATSNSSFDDVALEVVFKGGLEEAVAHVTSRAAAVIGARGRGMVREGYWADLVLFDAGEVRDVATYKEPKQAARGIRGGEGLVTGRRAGRTVRTRNEGDGGWEVS</sequence>
<organism evidence="3 4">
    <name type="scientific">Passalora fulva</name>
    <name type="common">Tomato leaf mold</name>
    <name type="synonym">Cladosporium fulvum</name>
    <dbReference type="NCBI Taxonomy" id="5499"/>
    <lineage>
        <taxon>Eukaryota</taxon>
        <taxon>Fungi</taxon>
        <taxon>Dikarya</taxon>
        <taxon>Ascomycota</taxon>
        <taxon>Pezizomycotina</taxon>
        <taxon>Dothideomycetes</taxon>
        <taxon>Dothideomycetidae</taxon>
        <taxon>Mycosphaerellales</taxon>
        <taxon>Mycosphaerellaceae</taxon>
        <taxon>Fulvia</taxon>
    </lineage>
</organism>
<dbReference type="InterPro" id="IPR032466">
    <property type="entry name" value="Metal_Hydrolase"/>
</dbReference>
<proteinExistence type="predicted"/>
<dbReference type="InterPro" id="IPR011059">
    <property type="entry name" value="Metal-dep_hydrolase_composite"/>
</dbReference>
<dbReference type="EMBL" id="CP090168">
    <property type="protein sequence ID" value="UJO19470.1"/>
    <property type="molecule type" value="Genomic_DNA"/>
</dbReference>
<dbReference type="Proteomes" id="UP000756132">
    <property type="component" value="Chromosome 6"/>
</dbReference>
<name>A0A9Q8PBP1_PASFU</name>
<evidence type="ECO:0000259" key="2">
    <source>
        <dbReference type="Pfam" id="PF07969"/>
    </source>
</evidence>
<accession>A0A9Q8PBP1</accession>
<protein>
    <submittedName>
        <fullName evidence="3">D-aminoacylase</fullName>
    </submittedName>
</protein>
<dbReference type="KEGG" id="ffu:CLAFUR5_07668"/>
<dbReference type="Pfam" id="PF07969">
    <property type="entry name" value="Amidohydro_3"/>
    <property type="match status" value="1"/>
</dbReference>
<gene>
    <name evidence="3" type="ORF">CLAFUR5_07668</name>
</gene>
<dbReference type="RefSeq" id="XP_047763836.1">
    <property type="nucleotide sequence ID" value="XM_047906816.1"/>
</dbReference>
<feature type="region of interest" description="Disordered" evidence="1">
    <location>
        <begin position="407"/>
        <end position="428"/>
    </location>
</feature>
<dbReference type="GO" id="GO:0016810">
    <property type="term" value="F:hydrolase activity, acting on carbon-nitrogen (but not peptide) bonds"/>
    <property type="evidence" value="ECO:0007669"/>
    <property type="project" value="InterPro"/>
</dbReference>
<dbReference type="Gene3D" id="3.20.20.140">
    <property type="entry name" value="Metal-dependent hydrolases"/>
    <property type="match status" value="3"/>
</dbReference>
<evidence type="ECO:0000313" key="3">
    <source>
        <dbReference type="EMBL" id="UJO19470.1"/>
    </source>
</evidence>
<keyword evidence="4" id="KW-1185">Reference proteome</keyword>
<feature type="domain" description="Amidohydrolase 3" evidence="2">
    <location>
        <begin position="229"/>
        <end position="533"/>
    </location>
</feature>
<reference evidence="3" key="1">
    <citation type="submission" date="2021-12" db="EMBL/GenBank/DDBJ databases">
        <authorList>
            <person name="Zaccaron A."/>
            <person name="Stergiopoulos I."/>
        </authorList>
    </citation>
    <scope>NUCLEOTIDE SEQUENCE</scope>
    <source>
        <strain evidence="3">Race5_Kim</strain>
    </source>
</reference>
<dbReference type="SUPFAM" id="SSF51556">
    <property type="entry name" value="Metallo-dependent hydrolases"/>
    <property type="match status" value="1"/>
</dbReference>